<keyword evidence="1" id="KW-0413">Isomerase</keyword>
<keyword evidence="2" id="KW-1185">Reference proteome</keyword>
<proteinExistence type="predicted"/>
<comment type="caution">
    <text evidence="1">The sequence shown here is derived from an EMBL/GenBank/DDBJ whole genome shotgun (WGS) entry which is preliminary data.</text>
</comment>
<evidence type="ECO:0000313" key="2">
    <source>
        <dbReference type="Proteomes" id="UP001364695"/>
    </source>
</evidence>
<accession>A0ACC6P453</accession>
<dbReference type="Proteomes" id="UP001364695">
    <property type="component" value="Unassembled WGS sequence"/>
</dbReference>
<organism evidence="1 2">
    <name type="scientific">Amphibiibacter pelophylacis</name>
    <dbReference type="NCBI Taxonomy" id="1799477"/>
    <lineage>
        <taxon>Bacteria</taxon>
        <taxon>Pseudomonadati</taxon>
        <taxon>Pseudomonadota</taxon>
        <taxon>Betaproteobacteria</taxon>
        <taxon>Burkholderiales</taxon>
        <taxon>Sphaerotilaceae</taxon>
        <taxon>Amphibiibacter</taxon>
    </lineage>
</organism>
<sequence>MSDTTKQSTEYFPGIAPVRFQGTSHCGDLSYRHYDPDRLILGKSMRDHLRLAACYWHTFVWPGNDVFGSGTFQRPWHAQAHPRATAMELARKKADAAFEFFTKLGVDFYTFHDVDVSPEGDNLKDYQRNFAEMVDVLEKKQGETGVRLLWGTANCFSHPRYAAGAATNPNPEVFAYAATQVFNALNATHRLGGANYVLWGGREGYETLLNTDLRREREQLGRFLNLVTEHKHKIGFEGPLLIEPKPQEPTKHQYDYDSATVFGFLQQYGLEKEIKVNIETNHATLAGHSLHHEVATAIFLGIFGSIDANRGDPQNGWDTDQFPNSVEEMTLAMYEILQGGGLVHGGFNFDTKVRRQSMDEVDLFHGHVGAIDVLALALERAARLIENETIENFKQNRYAGWSSTYGQQLLSGQVSLESIAHNALTDLIDPKPVSGRQEHLENVINRAIFG</sequence>
<reference evidence="1" key="1">
    <citation type="submission" date="2023-10" db="EMBL/GenBank/DDBJ databases">
        <title>Amphibacter perezi, gen. nov., sp. nov. a novel taxa of the family Comamonadaceae, class Betaproteobacteria isolated from the skin microbiota of Pelophylax perezi from different populations.</title>
        <authorList>
            <person name="Costa S."/>
            <person name="Proenca D.N."/>
            <person name="Lopes I."/>
            <person name="Morais P.V."/>
        </authorList>
    </citation>
    <scope>NUCLEOTIDE SEQUENCE</scope>
    <source>
        <strain evidence="1">SL12-8</strain>
    </source>
</reference>
<dbReference type="EMBL" id="JAWDIE010000018">
    <property type="protein sequence ID" value="MEJ7139015.1"/>
    <property type="molecule type" value="Genomic_DNA"/>
</dbReference>
<protein>
    <submittedName>
        <fullName evidence="1">Xylose isomerase</fullName>
        <ecNumber evidence="1">5.3.1.5</ecNumber>
    </submittedName>
</protein>
<name>A0ACC6P453_9BURK</name>
<gene>
    <name evidence="1" type="primary">xylA</name>
    <name evidence="1" type="ORF">RV045_11330</name>
</gene>
<dbReference type="EC" id="5.3.1.5" evidence="1"/>
<evidence type="ECO:0000313" key="1">
    <source>
        <dbReference type="EMBL" id="MEJ7139015.1"/>
    </source>
</evidence>